<name>A4NZB5_HAEIF</name>
<dbReference type="AlphaFoldDB" id="A4NZB5"/>
<dbReference type="Proteomes" id="UP000005596">
    <property type="component" value="Unassembled WGS sequence"/>
</dbReference>
<evidence type="ECO:0000313" key="1">
    <source>
        <dbReference type="EMBL" id="EDK13495.1"/>
    </source>
</evidence>
<protein>
    <submittedName>
        <fullName evidence="1">Putative integrase</fullName>
    </submittedName>
</protein>
<accession>A4NZB5</accession>
<organism evidence="1 2">
    <name type="scientific">Haemophilus influenzae 22.4-21</name>
    <dbReference type="NCBI Taxonomy" id="375063"/>
    <lineage>
        <taxon>Bacteria</taxon>
        <taxon>Pseudomonadati</taxon>
        <taxon>Pseudomonadota</taxon>
        <taxon>Gammaproteobacteria</taxon>
        <taxon>Pasteurellales</taxon>
        <taxon>Pasteurellaceae</taxon>
        <taxon>Haemophilus</taxon>
    </lineage>
</organism>
<dbReference type="BioCyc" id="HINF375063:G119K-1462-MONOMER"/>
<sequence>MVLKELGGWETLEMVKRYAHLNAKHLLNYANHVKFTSKSSFNTANIIAGNDEISEKSTNKKAVNH</sequence>
<dbReference type="EMBL" id="AAZJ01000008">
    <property type="protein sequence ID" value="EDK13495.1"/>
    <property type="molecule type" value="Genomic_DNA"/>
</dbReference>
<reference evidence="1 2" key="1">
    <citation type="journal article" date="2007" name="Genome Biol.">
        <title>Characterization and modeling of the Haemophilus influenzae core and supragenomes based on the complete genomic sequences of Rd and 12 clinical nontypeable strains.</title>
        <authorList>
            <person name="Hogg J.S."/>
            <person name="Hu F.Z."/>
            <person name="Janto B."/>
            <person name="Boissy R."/>
            <person name="Hayes J."/>
            <person name="Keefe R."/>
            <person name="Post J.C."/>
            <person name="Ehrlich G.D."/>
        </authorList>
    </citation>
    <scope>NUCLEOTIDE SEQUENCE [LARGE SCALE GENOMIC DNA]</scope>
    <source>
        <strain evidence="1 2">22.4-21</strain>
    </source>
</reference>
<evidence type="ECO:0000313" key="2">
    <source>
        <dbReference type="Proteomes" id="UP000005596"/>
    </source>
</evidence>
<proteinExistence type="predicted"/>
<gene>
    <name evidence="1" type="ORF">CGSHiR3021_01472</name>
</gene>